<dbReference type="GO" id="GO:0008270">
    <property type="term" value="F:zinc ion binding"/>
    <property type="evidence" value="ECO:0007669"/>
    <property type="project" value="UniProtKB-KW"/>
</dbReference>
<dbReference type="InterPro" id="IPR024598">
    <property type="entry name" value="SF3a60/Prp9_C"/>
</dbReference>
<dbReference type="InterPro" id="IPR025086">
    <property type="entry name" value="SDE2/SF3A3_SAP"/>
</dbReference>
<dbReference type="Pfam" id="PF11931">
    <property type="entry name" value="SF3a60_Prp9_C"/>
    <property type="match status" value="1"/>
</dbReference>
<evidence type="ECO:0000256" key="1">
    <source>
        <dbReference type="ARBA" id="ARBA00004123"/>
    </source>
</evidence>
<evidence type="ECO:0000313" key="12">
    <source>
        <dbReference type="Proteomes" id="UP001230188"/>
    </source>
</evidence>
<keyword evidence="12" id="KW-1185">Reference proteome</keyword>
<keyword evidence="6" id="KW-0862">Zinc</keyword>
<keyword evidence="8" id="KW-0539">Nucleus</keyword>
<feature type="region of interest" description="Disordered" evidence="9">
    <location>
        <begin position="343"/>
        <end position="365"/>
    </location>
</feature>
<evidence type="ECO:0000313" key="11">
    <source>
        <dbReference type="EMBL" id="KAJ8609828.1"/>
    </source>
</evidence>
<reference evidence="11" key="1">
    <citation type="submission" date="2023-01" db="EMBL/GenBank/DDBJ databases">
        <title>Metagenome sequencing of chrysophaentin producing Chrysophaeum taylorii.</title>
        <authorList>
            <person name="Davison J."/>
            <person name="Bewley C."/>
        </authorList>
    </citation>
    <scope>NUCLEOTIDE SEQUENCE</scope>
    <source>
        <strain evidence="11">NIES-1699</strain>
    </source>
</reference>
<dbReference type="InterPro" id="IPR031774">
    <property type="entry name" value="SF3A3_dom"/>
</dbReference>
<protein>
    <recommendedName>
        <fullName evidence="10">Matrin-type domain-containing protein</fullName>
    </recommendedName>
</protein>
<sequence>MSSSFLEKARTAMEDVDALEALAVETLDQRVSGAKATMERDQVVANVAREMARCAKTITWLQGSKEFEEEKASMRGVGVFTNFYGQLKQTREYYAKHGATLMVAPATRSTAVEAAKRLEVAFSGEEMWGKYVDLGSLHRGFCNLPGGVTLDYMAYLRMMLNRKFSTHAIIPGDDQSKKVRGTSRYAQYVEEVEAYLVDFWRRAQPLISLESILDEPMREFEASRKAEEEYEPVDLDEFQSADELERLGLERLKEGLLALDLKCGGDVKERAKRLFSVKGLERDEIDSRLKAKKAEAASRRANVARLERRIEAILEHLEGIIEATLRRAERKLTRTKDEIDQELEDEELGVRIEEDEEDDEDEDGDDLAAIYNPKNLPLGWDGRPIPYWLYKLHGLDVAFQCEICGNHTYYGRRAFEQHFNEWRHSHGMRCLRIPNTKHFHGVTKMDDAIALWEQLQEKLETDRFKPDRDEEYEDSDGNVLNRATYEDLARQGLL</sequence>
<comment type="similarity">
    <text evidence="2">Belongs to the SF3A3 family.</text>
</comment>
<dbReference type="PANTHER" id="PTHR12786">
    <property type="entry name" value="SPLICING FACTOR SF3A-RELATED"/>
    <property type="match status" value="1"/>
</dbReference>
<feature type="domain" description="Matrin-type" evidence="10">
    <location>
        <begin position="399"/>
        <end position="430"/>
    </location>
</feature>
<evidence type="ECO:0000256" key="4">
    <source>
        <dbReference type="ARBA" id="ARBA00022723"/>
    </source>
</evidence>
<comment type="subcellular location">
    <subcellularLocation>
        <location evidence="1">Nucleus</location>
    </subcellularLocation>
</comment>
<keyword evidence="4" id="KW-0479">Metal-binding</keyword>
<keyword evidence="3" id="KW-0507">mRNA processing</keyword>
<organism evidence="11 12">
    <name type="scientific">Chrysophaeum taylorii</name>
    <dbReference type="NCBI Taxonomy" id="2483200"/>
    <lineage>
        <taxon>Eukaryota</taxon>
        <taxon>Sar</taxon>
        <taxon>Stramenopiles</taxon>
        <taxon>Ochrophyta</taxon>
        <taxon>Pelagophyceae</taxon>
        <taxon>Pelagomonadales</taxon>
        <taxon>Pelagomonadaceae</taxon>
        <taxon>Chrysophaeum</taxon>
    </lineage>
</organism>
<evidence type="ECO:0000256" key="7">
    <source>
        <dbReference type="ARBA" id="ARBA00023187"/>
    </source>
</evidence>
<comment type="caution">
    <text evidence="11">The sequence shown here is derived from an EMBL/GenBank/DDBJ whole genome shotgun (WGS) entry which is preliminary data.</text>
</comment>
<keyword evidence="5" id="KW-0863">Zinc-finger</keyword>
<dbReference type="InterPro" id="IPR051421">
    <property type="entry name" value="RNA_Proc_DNA_Dmg_Regulator"/>
</dbReference>
<evidence type="ECO:0000256" key="3">
    <source>
        <dbReference type="ARBA" id="ARBA00022664"/>
    </source>
</evidence>
<dbReference type="PANTHER" id="PTHR12786:SF2">
    <property type="entry name" value="SPLICING FACTOR 3A SUBUNIT 3"/>
    <property type="match status" value="1"/>
</dbReference>
<name>A0AAD7XLN9_9STRA</name>
<accession>A0AAD7XLN9</accession>
<evidence type="ECO:0000256" key="9">
    <source>
        <dbReference type="SAM" id="MobiDB-lite"/>
    </source>
</evidence>
<dbReference type="EMBL" id="JAQMWT010000129">
    <property type="protein sequence ID" value="KAJ8609828.1"/>
    <property type="molecule type" value="Genomic_DNA"/>
</dbReference>
<dbReference type="GO" id="GO:0003723">
    <property type="term" value="F:RNA binding"/>
    <property type="evidence" value="ECO:0007669"/>
    <property type="project" value="InterPro"/>
</dbReference>
<dbReference type="AlphaFoldDB" id="A0AAD7XLN9"/>
<evidence type="ECO:0000256" key="5">
    <source>
        <dbReference type="ARBA" id="ARBA00022771"/>
    </source>
</evidence>
<dbReference type="GO" id="GO:0000398">
    <property type="term" value="P:mRNA splicing, via spliceosome"/>
    <property type="evidence" value="ECO:0007669"/>
    <property type="project" value="InterPro"/>
</dbReference>
<evidence type="ECO:0000256" key="2">
    <source>
        <dbReference type="ARBA" id="ARBA00008776"/>
    </source>
</evidence>
<gene>
    <name evidence="11" type="ORF">CTAYLR_008131</name>
</gene>
<dbReference type="Proteomes" id="UP001230188">
    <property type="component" value="Unassembled WGS sequence"/>
</dbReference>
<keyword evidence="7" id="KW-0508">mRNA splicing</keyword>
<dbReference type="PROSITE" id="PS50171">
    <property type="entry name" value="ZF_MATRIN"/>
    <property type="match status" value="1"/>
</dbReference>
<evidence type="ECO:0000256" key="6">
    <source>
        <dbReference type="ARBA" id="ARBA00022833"/>
    </source>
</evidence>
<evidence type="ECO:0000259" key="10">
    <source>
        <dbReference type="PROSITE" id="PS50171"/>
    </source>
</evidence>
<dbReference type="Pfam" id="PF16837">
    <property type="entry name" value="SF3A3"/>
    <property type="match status" value="1"/>
</dbReference>
<dbReference type="Pfam" id="PF13297">
    <property type="entry name" value="SDE2_2C"/>
    <property type="match status" value="1"/>
</dbReference>
<dbReference type="GO" id="GO:0005681">
    <property type="term" value="C:spliceosomal complex"/>
    <property type="evidence" value="ECO:0007669"/>
    <property type="project" value="InterPro"/>
</dbReference>
<dbReference type="InterPro" id="IPR000690">
    <property type="entry name" value="Matrin/U1-C_Znf_C2H2"/>
</dbReference>
<proteinExistence type="inferred from homology"/>
<evidence type="ECO:0000256" key="8">
    <source>
        <dbReference type="ARBA" id="ARBA00023242"/>
    </source>
</evidence>